<name>A0A418VEA5_9DEIO</name>
<dbReference type="RefSeq" id="WP_119761349.1">
    <property type="nucleotide sequence ID" value="NZ_QYUJ01000010.1"/>
</dbReference>
<comment type="caution">
    <text evidence="1">The sequence shown here is derived from an EMBL/GenBank/DDBJ whole genome shotgun (WGS) entry which is preliminary data.</text>
</comment>
<keyword evidence="2" id="KW-1185">Reference proteome</keyword>
<reference evidence="1 2" key="1">
    <citation type="submission" date="2018-09" db="EMBL/GenBank/DDBJ databases">
        <authorList>
            <person name="Zhu H."/>
        </authorList>
    </citation>
    <scope>NUCLEOTIDE SEQUENCE [LARGE SCALE GENOMIC DNA]</scope>
    <source>
        <strain evidence="1 2">K2S05-167</strain>
    </source>
</reference>
<dbReference type="AlphaFoldDB" id="A0A418VEA5"/>
<dbReference type="Proteomes" id="UP000286287">
    <property type="component" value="Unassembled WGS sequence"/>
</dbReference>
<organism evidence="1 2">
    <name type="scientific">Deinococcus cavernae</name>
    <dbReference type="NCBI Taxonomy" id="2320857"/>
    <lineage>
        <taxon>Bacteria</taxon>
        <taxon>Thermotogati</taxon>
        <taxon>Deinococcota</taxon>
        <taxon>Deinococci</taxon>
        <taxon>Deinococcales</taxon>
        <taxon>Deinococcaceae</taxon>
        <taxon>Deinococcus</taxon>
    </lineage>
</organism>
<evidence type="ECO:0000313" key="2">
    <source>
        <dbReference type="Proteomes" id="UP000286287"/>
    </source>
</evidence>
<protein>
    <submittedName>
        <fullName evidence="1">Uncharacterized protein</fullName>
    </submittedName>
</protein>
<gene>
    <name evidence="1" type="ORF">D3875_03935</name>
</gene>
<proteinExistence type="predicted"/>
<sequence>MTHPGSAVTYGPSPGEGFIVLEGIAVVMGLGRTFTICAGGCWPGTGLLPPELFGALRPSEVLITPGTRLSHHPQSPREIEFALSSLRAQLLRSGRTDDRLDMLEDTLGTLGFNRVTMAAILDVSRESVCHGVSRARKENANAAD</sequence>
<accession>A0A418VEA5</accession>
<dbReference type="EMBL" id="QYUJ01000010">
    <property type="protein sequence ID" value="RJF74436.1"/>
    <property type="molecule type" value="Genomic_DNA"/>
</dbReference>
<evidence type="ECO:0000313" key="1">
    <source>
        <dbReference type="EMBL" id="RJF74436.1"/>
    </source>
</evidence>